<proteinExistence type="predicted"/>
<reference evidence="3" key="1">
    <citation type="submission" date="2020-10" db="EMBL/GenBank/DDBJ databases">
        <authorList>
            <person name="Han B."/>
            <person name="Lu T."/>
            <person name="Zhao Q."/>
            <person name="Huang X."/>
            <person name="Zhao Y."/>
        </authorList>
    </citation>
    <scope>NUCLEOTIDE SEQUENCE</scope>
</reference>
<feature type="domain" description="DUF659" evidence="2">
    <location>
        <begin position="71"/>
        <end position="159"/>
    </location>
</feature>
<evidence type="ECO:0000313" key="4">
    <source>
        <dbReference type="Proteomes" id="UP000604825"/>
    </source>
</evidence>
<dbReference type="InterPro" id="IPR007021">
    <property type="entry name" value="DUF659"/>
</dbReference>
<dbReference type="Proteomes" id="UP000604825">
    <property type="component" value="Unassembled WGS sequence"/>
</dbReference>
<gene>
    <name evidence="3" type="ORF">NCGR_LOCUS13839</name>
</gene>
<evidence type="ECO:0000313" key="3">
    <source>
        <dbReference type="EMBL" id="CAD6220312.1"/>
    </source>
</evidence>
<dbReference type="SUPFAM" id="SSF53098">
    <property type="entry name" value="Ribonuclease H-like"/>
    <property type="match status" value="1"/>
</dbReference>
<accession>A0A811NDJ5</accession>
<dbReference type="PANTHER" id="PTHR32166:SF74">
    <property type="entry name" value="OS05G0256350 PROTEIN"/>
    <property type="match status" value="1"/>
</dbReference>
<feature type="region of interest" description="Disordered" evidence="1">
    <location>
        <begin position="290"/>
        <end position="312"/>
    </location>
</feature>
<dbReference type="EMBL" id="CAJGYO010000003">
    <property type="protein sequence ID" value="CAD6220312.1"/>
    <property type="molecule type" value="Genomic_DNA"/>
</dbReference>
<comment type="caution">
    <text evidence="3">The sequence shown here is derived from an EMBL/GenBank/DDBJ whole genome shotgun (WGS) entry which is preliminary data.</text>
</comment>
<dbReference type="Pfam" id="PF04937">
    <property type="entry name" value="DUF659"/>
    <property type="match status" value="1"/>
</dbReference>
<evidence type="ECO:0000256" key="1">
    <source>
        <dbReference type="SAM" id="MobiDB-lite"/>
    </source>
</evidence>
<protein>
    <recommendedName>
        <fullName evidence="2">DUF659 domain-containing protein</fullName>
    </recommendedName>
</protein>
<organism evidence="3 4">
    <name type="scientific">Miscanthus lutarioriparius</name>
    <dbReference type="NCBI Taxonomy" id="422564"/>
    <lineage>
        <taxon>Eukaryota</taxon>
        <taxon>Viridiplantae</taxon>
        <taxon>Streptophyta</taxon>
        <taxon>Embryophyta</taxon>
        <taxon>Tracheophyta</taxon>
        <taxon>Spermatophyta</taxon>
        <taxon>Magnoliopsida</taxon>
        <taxon>Liliopsida</taxon>
        <taxon>Poales</taxon>
        <taxon>Poaceae</taxon>
        <taxon>PACMAD clade</taxon>
        <taxon>Panicoideae</taxon>
        <taxon>Andropogonodae</taxon>
        <taxon>Andropogoneae</taxon>
        <taxon>Saccharinae</taxon>
        <taxon>Miscanthus</taxon>
    </lineage>
</organism>
<evidence type="ECO:0000259" key="2">
    <source>
        <dbReference type="Pfam" id="PF04937"/>
    </source>
</evidence>
<sequence length="312" mass="35660">MEAKEKCKKALADAKRKREEKTVRELEIREEVHVSRVGTDSDEVTCVGSSEPHKLGPIDKWTRAIDPKATNSKEMSHVSHTNEVIFDLVDKAIEEIGPDNVVQAKLFDNASNNMGAKRLLEREETHIFWTSCATHTINLMLQGIGNMTRFKKVVDQAKAFTIFVYGHTRTLECLRYFTEGKEIHTKKRNRLTTTRLNKLVYIQFNSKLLSKREKIKSNKITDVLLSSDTTEAQGFLQEGGDDCTLVDFRDGEEAKIEGTGIPWSAIGEAVGADEQLQLRRSARVRELYEGEEFESEEEEYDDEDVYYSEEEI</sequence>
<dbReference type="OrthoDB" id="645489at2759"/>
<dbReference type="AlphaFoldDB" id="A0A811NDJ5"/>
<name>A0A811NDJ5_9POAL</name>
<dbReference type="InterPro" id="IPR012337">
    <property type="entry name" value="RNaseH-like_sf"/>
</dbReference>
<keyword evidence="4" id="KW-1185">Reference proteome</keyword>
<dbReference type="PANTHER" id="PTHR32166">
    <property type="entry name" value="OSJNBA0013A04.12 PROTEIN"/>
    <property type="match status" value="1"/>
</dbReference>